<evidence type="ECO:0000313" key="3">
    <source>
        <dbReference type="Proteomes" id="UP000295304"/>
    </source>
</evidence>
<dbReference type="OrthoDB" id="9787933at2"/>
<evidence type="ECO:0000259" key="1">
    <source>
        <dbReference type="Pfam" id="PF01738"/>
    </source>
</evidence>
<dbReference type="InterPro" id="IPR051049">
    <property type="entry name" value="Dienelactone_hydrolase-like"/>
</dbReference>
<gene>
    <name evidence="2" type="ORF">EDD55_10439</name>
</gene>
<reference evidence="2 3" key="1">
    <citation type="submission" date="2019-03" db="EMBL/GenBank/DDBJ databases">
        <title>Genomic Encyclopedia of Type Strains, Phase IV (KMG-IV): sequencing the most valuable type-strain genomes for metagenomic binning, comparative biology and taxonomic classification.</title>
        <authorList>
            <person name="Goeker M."/>
        </authorList>
    </citation>
    <scope>NUCLEOTIDE SEQUENCE [LARGE SCALE GENOMIC DNA]</scope>
    <source>
        <strain evidence="2 3">DSM 101688</strain>
    </source>
</reference>
<dbReference type="PANTHER" id="PTHR46623:SF6">
    <property type="entry name" value="ALPHA_BETA-HYDROLASES SUPERFAMILY PROTEIN"/>
    <property type="match status" value="1"/>
</dbReference>
<dbReference type="RefSeq" id="WP_132938701.1">
    <property type="nucleotide sequence ID" value="NZ_CP119676.1"/>
</dbReference>
<dbReference type="Pfam" id="PF01738">
    <property type="entry name" value="DLH"/>
    <property type="match status" value="1"/>
</dbReference>
<dbReference type="AlphaFoldDB" id="A0A4R3JE48"/>
<protein>
    <submittedName>
        <fullName evidence="2">Carboxymethylenebutenolidase</fullName>
    </submittedName>
</protein>
<dbReference type="Proteomes" id="UP000295304">
    <property type="component" value="Unassembled WGS sequence"/>
</dbReference>
<dbReference type="Gene3D" id="3.40.50.1820">
    <property type="entry name" value="alpha/beta hydrolase"/>
    <property type="match status" value="1"/>
</dbReference>
<dbReference type="InterPro" id="IPR006311">
    <property type="entry name" value="TAT_signal"/>
</dbReference>
<comment type="caution">
    <text evidence="2">The sequence shown here is derived from an EMBL/GenBank/DDBJ whole genome shotgun (WGS) entry which is preliminary data.</text>
</comment>
<dbReference type="InterPro" id="IPR002925">
    <property type="entry name" value="Dienelactn_hydro"/>
</dbReference>
<dbReference type="SUPFAM" id="SSF53474">
    <property type="entry name" value="alpha/beta-Hydrolases"/>
    <property type="match status" value="1"/>
</dbReference>
<dbReference type="EMBL" id="SLZW01000004">
    <property type="protein sequence ID" value="TCS62950.1"/>
    <property type="molecule type" value="Genomic_DNA"/>
</dbReference>
<accession>A0A4R3JE48</accession>
<organism evidence="2 3">
    <name type="scientific">Varunaivibrio sulfuroxidans</name>
    <dbReference type="NCBI Taxonomy" id="1773489"/>
    <lineage>
        <taxon>Bacteria</taxon>
        <taxon>Pseudomonadati</taxon>
        <taxon>Pseudomonadota</taxon>
        <taxon>Alphaproteobacteria</taxon>
        <taxon>Rhodospirillales</taxon>
        <taxon>Magnetovibrionaceae</taxon>
        <taxon>Varunaivibrio</taxon>
    </lineage>
</organism>
<dbReference type="PANTHER" id="PTHR46623">
    <property type="entry name" value="CARBOXYMETHYLENEBUTENOLIDASE-RELATED"/>
    <property type="match status" value="1"/>
</dbReference>
<proteinExistence type="predicted"/>
<dbReference type="GO" id="GO:0016787">
    <property type="term" value="F:hydrolase activity"/>
    <property type="evidence" value="ECO:0007669"/>
    <property type="project" value="InterPro"/>
</dbReference>
<feature type="domain" description="Dienelactone hydrolase" evidence="1">
    <location>
        <begin position="50"/>
        <end position="254"/>
    </location>
</feature>
<name>A0A4R3JE48_9PROT</name>
<dbReference type="InterPro" id="IPR029058">
    <property type="entry name" value="AB_hydrolase_fold"/>
</dbReference>
<dbReference type="PROSITE" id="PS51318">
    <property type="entry name" value="TAT"/>
    <property type="match status" value="1"/>
</dbReference>
<evidence type="ECO:0000313" key="2">
    <source>
        <dbReference type="EMBL" id="TCS62950.1"/>
    </source>
</evidence>
<keyword evidence="3" id="KW-1185">Reference proteome</keyword>
<sequence length="257" mass="27629">MRDVTRRRVVQGLAAGMPLAAVLSDPLLAKAAGESLESVAVTTVRGRRVKGALALPSASRAPAVLLVHEWWGLNDQIKSVARELANLGYVALALDLYGGVVATTPDEARAAMQALNEDDAKDTVAAWTTWLSGEAPQSNGKIGTVGWCLGGGWSLMASILRPVDATVVYYGKVDRPAEQLARLKGPVLGHFAKQDKWINAEMVGKFEATMKEVGKPYTDYWYDANHAFANPTGNSYAAGPAALAWRRTTAFFEENLK</sequence>